<dbReference type="Pfam" id="PF00001">
    <property type="entry name" value="7tm_1"/>
    <property type="match status" value="1"/>
</dbReference>
<sequence>MNATDNVTNSKGFDPPNNDKQPVIETVIASGILSLIIAGGIAGNLLILTAIYRYSSLRTMTNVFVANLAVADLLLSVLAMPFTLTSSITEDWVFGNTMCKLHGILNSLFCEASILTLTFVSLERFIAIIYPLQYHTLITPFSVKIMLCFIWFQAIVCASSPFLFSRYTFLWYEHLCTIDWAFKPIYSLTFTIIFFFLPFLIMIIFYGSILRTALKQRNKISGVTLGEFQTESSYLKTLSVKKDDSNNLRKIKKENKATIMIAIVVGTFSVCWFPHATGVYCLLTQNCKWGKPFFVITTWLAMLNSALNSIIYGLMNTSFRRAFKSIIVCDRYYSDNDIITVAEKSRRS</sequence>
<dbReference type="PRINTS" id="PR01012">
    <property type="entry name" value="NRPEPTIDEYR"/>
</dbReference>
<keyword evidence="4 10" id="KW-0812">Transmembrane</keyword>
<evidence type="ECO:0000256" key="10">
    <source>
        <dbReference type="RuleBase" id="RU000688"/>
    </source>
</evidence>
<evidence type="ECO:0000313" key="13">
    <source>
        <dbReference type="Proteomes" id="UP000515163"/>
    </source>
</evidence>
<feature type="transmembrane region" description="Helical" evidence="11">
    <location>
        <begin position="296"/>
        <end position="315"/>
    </location>
</feature>
<proteinExistence type="inferred from homology"/>
<evidence type="ECO:0000256" key="9">
    <source>
        <dbReference type="ARBA" id="ARBA00023224"/>
    </source>
</evidence>
<keyword evidence="5 11" id="KW-1133">Transmembrane helix</keyword>
<dbReference type="InterPro" id="IPR000611">
    <property type="entry name" value="NPY_rcpt"/>
</dbReference>
<feature type="transmembrane region" description="Helical" evidence="11">
    <location>
        <begin position="64"/>
        <end position="84"/>
    </location>
</feature>
<feature type="transmembrane region" description="Helical" evidence="11">
    <location>
        <begin position="27"/>
        <end position="52"/>
    </location>
</feature>
<dbReference type="InterPro" id="IPR017452">
    <property type="entry name" value="GPCR_Rhodpsn_7TM"/>
</dbReference>
<dbReference type="InterPro" id="IPR000276">
    <property type="entry name" value="GPCR_Rhodpsn"/>
</dbReference>
<evidence type="ECO:0000256" key="6">
    <source>
        <dbReference type="ARBA" id="ARBA00023040"/>
    </source>
</evidence>
<evidence type="ECO:0000256" key="7">
    <source>
        <dbReference type="ARBA" id="ARBA00023136"/>
    </source>
</evidence>
<dbReference type="CDD" id="cd14967">
    <property type="entry name" value="7tmA_amine_R-like"/>
    <property type="match status" value="1"/>
</dbReference>
<evidence type="ECO:0000256" key="11">
    <source>
        <dbReference type="SAM" id="Phobius"/>
    </source>
</evidence>
<keyword evidence="3" id="KW-1003">Cell membrane</keyword>
<dbReference type="Proteomes" id="UP000515163">
    <property type="component" value="Unplaced"/>
</dbReference>
<evidence type="ECO:0000256" key="3">
    <source>
        <dbReference type="ARBA" id="ARBA00022475"/>
    </source>
</evidence>
<dbReference type="GO" id="GO:0005886">
    <property type="term" value="C:plasma membrane"/>
    <property type="evidence" value="ECO:0007669"/>
    <property type="project" value="UniProtKB-SubCell"/>
</dbReference>
<evidence type="ECO:0000256" key="5">
    <source>
        <dbReference type="ARBA" id="ARBA00022989"/>
    </source>
</evidence>
<dbReference type="PROSITE" id="PS00237">
    <property type="entry name" value="G_PROTEIN_RECEP_F1_1"/>
    <property type="match status" value="1"/>
</dbReference>
<dbReference type="PROSITE" id="PS50262">
    <property type="entry name" value="G_PROTEIN_RECEP_F1_2"/>
    <property type="match status" value="1"/>
</dbReference>
<keyword evidence="13" id="KW-1185">Reference proteome</keyword>
<comment type="similarity">
    <text evidence="2 10">Belongs to the G-protein coupled receptor 1 family.</text>
</comment>
<dbReference type="PANTHER" id="PTHR22752">
    <property type="entry name" value="G PROTEIN-COUPLED RECEPTOR"/>
    <property type="match status" value="1"/>
</dbReference>
<protein>
    <submittedName>
        <fullName evidence="14">G-protein coupled receptor 161-like</fullName>
    </submittedName>
</protein>
<dbReference type="SUPFAM" id="SSF81321">
    <property type="entry name" value="Family A G protein-coupled receptor-like"/>
    <property type="match status" value="1"/>
</dbReference>
<keyword evidence="7 11" id="KW-0472">Membrane</keyword>
<gene>
    <name evidence="14" type="primary">LOC116286974</name>
</gene>
<dbReference type="AlphaFoldDB" id="A0A6P8HAA6"/>
<dbReference type="FunCoup" id="A0A6P8HAA6">
    <property type="interactions" value="484"/>
</dbReference>
<evidence type="ECO:0000256" key="4">
    <source>
        <dbReference type="ARBA" id="ARBA00022692"/>
    </source>
</evidence>
<dbReference type="GeneID" id="116286974"/>
<name>A0A6P8HAA6_ACTTE</name>
<feature type="transmembrane region" description="Helical" evidence="11">
    <location>
        <begin position="104"/>
        <end position="122"/>
    </location>
</feature>
<feature type="transmembrane region" description="Helical" evidence="11">
    <location>
        <begin position="184"/>
        <end position="209"/>
    </location>
</feature>
<dbReference type="OrthoDB" id="10071887at2759"/>
<dbReference type="RefSeq" id="XP_031549435.1">
    <property type="nucleotide sequence ID" value="XM_031693575.1"/>
</dbReference>
<comment type="subcellular location">
    <subcellularLocation>
        <location evidence="1">Cell membrane</location>
        <topology evidence="1">Multi-pass membrane protein</topology>
    </subcellularLocation>
</comment>
<dbReference type="FunFam" id="1.20.1070.10:FF:000460">
    <property type="entry name" value="Predicted protein"/>
    <property type="match status" value="1"/>
</dbReference>
<accession>A0A6P8HAA6</accession>
<dbReference type="KEGG" id="aten:116286974"/>
<dbReference type="InParanoid" id="A0A6P8HAA6"/>
<evidence type="ECO:0000313" key="14">
    <source>
        <dbReference type="RefSeq" id="XP_031549435.1"/>
    </source>
</evidence>
<keyword evidence="9 10" id="KW-0807">Transducer</keyword>
<evidence type="ECO:0000256" key="2">
    <source>
        <dbReference type="ARBA" id="ARBA00010663"/>
    </source>
</evidence>
<keyword evidence="6 10" id="KW-0297">G-protein coupled receptor</keyword>
<dbReference type="PRINTS" id="PR00237">
    <property type="entry name" value="GPCRRHODOPSN"/>
</dbReference>
<reference evidence="14" key="1">
    <citation type="submission" date="2025-08" db="UniProtKB">
        <authorList>
            <consortium name="RefSeq"/>
        </authorList>
    </citation>
    <scope>IDENTIFICATION</scope>
    <source>
        <tissue evidence="14">Tentacle</tissue>
    </source>
</reference>
<feature type="transmembrane region" description="Helical" evidence="11">
    <location>
        <begin position="257"/>
        <end position="276"/>
    </location>
</feature>
<evidence type="ECO:0000256" key="1">
    <source>
        <dbReference type="ARBA" id="ARBA00004651"/>
    </source>
</evidence>
<dbReference type="Gene3D" id="1.20.1070.10">
    <property type="entry name" value="Rhodopsin 7-helix transmembrane proteins"/>
    <property type="match status" value="1"/>
</dbReference>
<dbReference type="GO" id="GO:0004983">
    <property type="term" value="F:neuropeptide Y receptor activity"/>
    <property type="evidence" value="ECO:0007669"/>
    <property type="project" value="InterPro"/>
</dbReference>
<organism evidence="13 14">
    <name type="scientific">Actinia tenebrosa</name>
    <name type="common">Australian red waratah sea anemone</name>
    <dbReference type="NCBI Taxonomy" id="6105"/>
    <lineage>
        <taxon>Eukaryota</taxon>
        <taxon>Metazoa</taxon>
        <taxon>Cnidaria</taxon>
        <taxon>Anthozoa</taxon>
        <taxon>Hexacorallia</taxon>
        <taxon>Actiniaria</taxon>
        <taxon>Actiniidae</taxon>
        <taxon>Actinia</taxon>
    </lineage>
</organism>
<feature type="transmembrane region" description="Helical" evidence="11">
    <location>
        <begin position="143"/>
        <end position="164"/>
    </location>
</feature>
<evidence type="ECO:0000256" key="8">
    <source>
        <dbReference type="ARBA" id="ARBA00023170"/>
    </source>
</evidence>
<feature type="domain" description="G-protein coupled receptors family 1 profile" evidence="12">
    <location>
        <begin position="43"/>
        <end position="312"/>
    </location>
</feature>
<evidence type="ECO:0000259" key="12">
    <source>
        <dbReference type="PROSITE" id="PS50262"/>
    </source>
</evidence>
<dbReference type="SMART" id="SM01381">
    <property type="entry name" value="7TM_GPCR_Srsx"/>
    <property type="match status" value="1"/>
</dbReference>
<keyword evidence="8 10" id="KW-0675">Receptor</keyword>